<evidence type="ECO:0000313" key="8">
    <source>
        <dbReference type="Proteomes" id="UP000693972"/>
    </source>
</evidence>
<dbReference type="Gene3D" id="1.10.10.10">
    <property type="entry name" value="Winged helix-like DNA-binding domain superfamily/Winged helix DNA-binding domain"/>
    <property type="match status" value="1"/>
</dbReference>
<dbReference type="Pfam" id="PF03466">
    <property type="entry name" value="LysR_substrate"/>
    <property type="match status" value="1"/>
</dbReference>
<dbReference type="GO" id="GO:0043565">
    <property type="term" value="F:sequence-specific DNA binding"/>
    <property type="evidence" value="ECO:0007669"/>
    <property type="project" value="TreeGrafter"/>
</dbReference>
<sequence length="300" mass="32471">MDWRDIPSLSALRAFEAAARLGSLSEAARALNVTHAAIAAHVRALEAEFGQPLLRRSGRGMVPTQAGTELARDLGNGFAEIAAGVRALRQGREDRPVILTTTPSFAENWLMPCLAAFWSAHPDVPLTVQTSQKIVDLRRDGVDLAIRHGKGPWPGVDGVVLTHAKMVVVGKPGRYGPLPEDPTSAAAWEWVKGLPWLLDLSHVEFNQRLERLGVEPAGLTATALQSNALVLPACRGGVGVSAQPFALVEADIIDGRLEVLAEEIDSDYAYHLLHLPGPLSRRAQTFVTWMRRDARCIVGN</sequence>
<dbReference type="EMBL" id="CP078073">
    <property type="protein sequence ID" value="QXL86676.1"/>
    <property type="molecule type" value="Genomic_DNA"/>
</dbReference>
<evidence type="ECO:0000313" key="6">
    <source>
        <dbReference type="EMBL" id="MBY4893988.1"/>
    </source>
</evidence>
<evidence type="ECO:0000256" key="1">
    <source>
        <dbReference type="ARBA" id="ARBA00009437"/>
    </source>
</evidence>
<keyword evidence="3" id="KW-0238">DNA-binding</keyword>
<dbReference type="RefSeq" id="WP_257893615.1">
    <property type="nucleotide sequence ID" value="NZ_JAIMBW010000001.1"/>
</dbReference>
<organism evidence="7">
    <name type="scientific">Gymnodinialimonas phycosphaerae</name>
    <dbReference type="NCBI Taxonomy" id="2841589"/>
    <lineage>
        <taxon>Bacteria</taxon>
        <taxon>Pseudomonadati</taxon>
        <taxon>Pseudomonadota</taxon>
        <taxon>Alphaproteobacteria</taxon>
        <taxon>Rhodobacterales</taxon>
        <taxon>Paracoccaceae</taxon>
        <taxon>Gymnodinialimonas</taxon>
    </lineage>
</organism>
<dbReference type="SUPFAM" id="SSF53850">
    <property type="entry name" value="Periplasmic binding protein-like II"/>
    <property type="match status" value="1"/>
</dbReference>
<dbReference type="Gene3D" id="3.40.190.10">
    <property type="entry name" value="Periplasmic binding protein-like II"/>
    <property type="match status" value="2"/>
</dbReference>
<keyword evidence="8" id="KW-1185">Reference proteome</keyword>
<dbReference type="GO" id="GO:0006351">
    <property type="term" value="P:DNA-templated transcription"/>
    <property type="evidence" value="ECO:0007669"/>
    <property type="project" value="TreeGrafter"/>
</dbReference>
<dbReference type="AlphaFoldDB" id="A0A975YEV1"/>
<evidence type="ECO:0000256" key="4">
    <source>
        <dbReference type="ARBA" id="ARBA00023163"/>
    </source>
</evidence>
<evidence type="ECO:0000256" key="3">
    <source>
        <dbReference type="ARBA" id="ARBA00023125"/>
    </source>
</evidence>
<dbReference type="SUPFAM" id="SSF46785">
    <property type="entry name" value="Winged helix' DNA-binding domain"/>
    <property type="match status" value="1"/>
</dbReference>
<dbReference type="Pfam" id="PF00126">
    <property type="entry name" value="HTH_1"/>
    <property type="match status" value="1"/>
</dbReference>
<dbReference type="GO" id="GO:0003700">
    <property type="term" value="F:DNA-binding transcription factor activity"/>
    <property type="evidence" value="ECO:0007669"/>
    <property type="project" value="InterPro"/>
</dbReference>
<proteinExistence type="inferred from homology"/>
<evidence type="ECO:0000259" key="5">
    <source>
        <dbReference type="PROSITE" id="PS50931"/>
    </source>
</evidence>
<dbReference type="PANTHER" id="PTHR30537:SF79">
    <property type="entry name" value="TRANSCRIPTIONAL REGULATOR-RELATED"/>
    <property type="match status" value="1"/>
</dbReference>
<dbReference type="InterPro" id="IPR000847">
    <property type="entry name" value="LysR_HTH_N"/>
</dbReference>
<dbReference type="PANTHER" id="PTHR30537">
    <property type="entry name" value="HTH-TYPE TRANSCRIPTIONAL REGULATOR"/>
    <property type="match status" value="1"/>
</dbReference>
<dbReference type="InterPro" id="IPR036388">
    <property type="entry name" value="WH-like_DNA-bd_sf"/>
</dbReference>
<dbReference type="Proteomes" id="UP000693972">
    <property type="component" value="Unassembled WGS sequence"/>
</dbReference>
<evidence type="ECO:0000313" key="7">
    <source>
        <dbReference type="EMBL" id="QXL86676.1"/>
    </source>
</evidence>
<gene>
    <name evidence="6" type="ORF">KUL25_14610</name>
    <name evidence="7" type="ORF">KUL25_14615</name>
</gene>
<reference evidence="7 8" key="1">
    <citation type="submission" date="2021-07" db="EMBL/GenBank/DDBJ databases">
        <title>Karlodiniumbacter phycospheric gen. nov., sp. nov., a phycosphere bacterium isolated from karlodinium veneficum.</title>
        <authorList>
            <person name="Peng Y."/>
            <person name="Jiang L."/>
            <person name="Lee J."/>
        </authorList>
    </citation>
    <scope>NUCLEOTIDE SEQUENCE</scope>
    <source>
        <strain evidence="7 8">N5</strain>
    </source>
</reference>
<dbReference type="EMBL" id="JAIMBW010000001">
    <property type="protein sequence ID" value="MBY4893988.1"/>
    <property type="molecule type" value="Genomic_DNA"/>
</dbReference>
<dbReference type="PROSITE" id="PS50931">
    <property type="entry name" value="HTH_LYSR"/>
    <property type="match status" value="1"/>
</dbReference>
<protein>
    <submittedName>
        <fullName evidence="7">LysR family transcriptional regulator</fullName>
    </submittedName>
</protein>
<keyword evidence="4" id="KW-0804">Transcription</keyword>
<keyword evidence="2" id="KW-0805">Transcription regulation</keyword>
<feature type="domain" description="HTH lysR-type" evidence="5">
    <location>
        <begin position="7"/>
        <end position="64"/>
    </location>
</feature>
<dbReference type="InterPro" id="IPR005119">
    <property type="entry name" value="LysR_subst-bd"/>
</dbReference>
<name>A0A975YEV1_9RHOB</name>
<comment type="similarity">
    <text evidence="1">Belongs to the LysR transcriptional regulatory family.</text>
</comment>
<dbReference type="InterPro" id="IPR058163">
    <property type="entry name" value="LysR-type_TF_proteobact-type"/>
</dbReference>
<dbReference type="InterPro" id="IPR036390">
    <property type="entry name" value="WH_DNA-bd_sf"/>
</dbReference>
<evidence type="ECO:0000256" key="2">
    <source>
        <dbReference type="ARBA" id="ARBA00023015"/>
    </source>
</evidence>
<accession>A0A975YEV1</accession>